<proteinExistence type="predicted"/>
<organism evidence="1 2">
    <name type="scientific">Zhouia spongiae</name>
    <dbReference type="NCBI Taxonomy" id="2202721"/>
    <lineage>
        <taxon>Bacteria</taxon>
        <taxon>Pseudomonadati</taxon>
        <taxon>Bacteroidota</taxon>
        <taxon>Flavobacteriia</taxon>
        <taxon>Flavobacteriales</taxon>
        <taxon>Flavobacteriaceae</taxon>
        <taxon>Zhouia</taxon>
    </lineage>
</organism>
<dbReference type="Proteomes" id="UP000829476">
    <property type="component" value="Chromosome"/>
</dbReference>
<evidence type="ECO:0008006" key="3">
    <source>
        <dbReference type="Google" id="ProtNLM"/>
    </source>
</evidence>
<reference evidence="1 2" key="1">
    <citation type="journal article" date="2018" name="Int. J. Syst. Evol. Microbiol.">
        <title>Zhouia spongiae sp. nov., isolated from a marine sponge.</title>
        <authorList>
            <person name="Zhuang L."/>
            <person name="Lin B."/>
            <person name="Qin F."/>
            <person name="Luo L."/>
        </authorList>
    </citation>
    <scope>NUCLEOTIDE SEQUENCE [LARGE SCALE GENOMIC DNA]</scope>
    <source>
        <strain evidence="1 2">HN-Y44</strain>
    </source>
</reference>
<protein>
    <recommendedName>
        <fullName evidence="3">Peptidase M12B domain-containing protein</fullName>
    </recommendedName>
</protein>
<dbReference type="PROSITE" id="PS51257">
    <property type="entry name" value="PROKAR_LIPOPROTEIN"/>
    <property type="match status" value="1"/>
</dbReference>
<accession>A0ABY3YPA7</accession>
<evidence type="ECO:0000313" key="1">
    <source>
        <dbReference type="EMBL" id="UNY99682.1"/>
    </source>
</evidence>
<dbReference type="SUPFAM" id="SSF55486">
    <property type="entry name" value="Metalloproteases ('zincins'), catalytic domain"/>
    <property type="match status" value="1"/>
</dbReference>
<evidence type="ECO:0000313" key="2">
    <source>
        <dbReference type="Proteomes" id="UP000829476"/>
    </source>
</evidence>
<dbReference type="EMBL" id="CP094326">
    <property type="protein sequence ID" value="UNY99682.1"/>
    <property type="molecule type" value="Genomic_DNA"/>
</dbReference>
<dbReference type="RefSeq" id="WP_242938055.1">
    <property type="nucleotide sequence ID" value="NZ_CP094326.1"/>
</dbReference>
<sequence length="350" mass="39446">MKLLFKSFVCSFLILSCSDSEHIADIQVKTYSFDSESNSNLMFQDDEEQELMVSEWRTYEISKVIRVKAVDHKTIEVANFTPVDLEDVTILANIEGVEGSVNLFKISKIRAHGKQEIDYPFTGNTSLFLNSRNEEVDLSIYKETGIAPDKITFDFSGDSQIIQQLKSLGKLNWKIKYHDFDPDNDPGNNWAEDISPKDVRRFTGLMINLGMVFASDAFKNEFIDEIIVGNDGVTQLTKGEKEAAYNAILNKERYNCGKVVNVSGLGGGATLGFAEHILRDYIRKETGFITAHEIGHTIGYNHSSNMTYPHEINGISTGISPVTTRIMNRFFESGSFPVTPENYYMPSDFE</sequence>
<gene>
    <name evidence="1" type="ORF">MQE36_04875</name>
</gene>
<keyword evidence="2" id="KW-1185">Reference proteome</keyword>
<name>A0ABY3YPA7_9FLAO</name>